<name>A0A9Q1I294_CONCO</name>
<dbReference type="GO" id="GO:0016020">
    <property type="term" value="C:membrane"/>
    <property type="evidence" value="ECO:0007669"/>
    <property type="project" value="TreeGrafter"/>
</dbReference>
<feature type="compositionally biased region" description="Polar residues" evidence="2">
    <location>
        <begin position="180"/>
        <end position="190"/>
    </location>
</feature>
<feature type="transmembrane region" description="Helical" evidence="3">
    <location>
        <begin position="7"/>
        <end position="23"/>
    </location>
</feature>
<feature type="compositionally biased region" description="Basic and acidic residues" evidence="2">
    <location>
        <begin position="738"/>
        <end position="774"/>
    </location>
</feature>
<sequence>MLRFRIFLPLMAPVLAVIGWWWYTSRKKKEMAAPEDREGTAVHEALNGMVETSRAGLKVGEGNTSGLEENPILLATAEMLSTSPVIETQGRVDTSSLAHHRSFATHLDAVCLESSAQGMPEEQATPHLSNFSGDKAEEVETRASAWLPLPDDEQVAEDSESGTREELAEEPAVVTEEKQTLVQPPSHSPGTVISLVSAELTEAAGPKLETDKDMEPESVPVPFLDNLSVVKDQISQSTPEALCPKVVTATYHVPTILAPLSDMEAEGPPQQNSYGVPLQRDLALDPAAMESNGLAASLNRELITLETQEKLVDRLCDIAEEVNGRSSHPSNDFPLSSEPQCTVGQVVQDIIQTSKEVLCLSEEGRLEDLTEQMSNEMRPPVNDCSQLVRNEVMPHACIAPPAGEQVEEDRSSGIERGQKNFVPEDSPSSLGEPQTVTRTDDYGCSTGQLESTGEDDDRTLSDQSRSCISSTQTGTSSVAPEQAEQEDDHTSNRMQDLLQDGPFPEVLSQTPGGEGSQDGCSGPPFQEVVVDDATSHSRTVGLQKSLCPEDSLGEPQTDDATGTEDSGRHTGQLEGPLVYQSESTGVVFDWKQSDESSSCVLNTQTEMPCTAPDQVEQEDNLTSDRMQHLLQEHSYSEAPAQAPGEEASQNVSLSPPVQEMVADNATSHSRMTSLQKSPSPGATPLSQNKLHKEDLIGVEESGSSTCQSGDGAEASSPDHIPSSAVPKPNLMASSQASDGRKHSPARKSEPSLEEAHKGIVCRDERGNDADLRKGSHIVSKMEEDHSGELSSVALHGDPVIGRYASVDDRKLPDESSSCILSAATLEMPDQAQPKDEHISIRIQHLSLEGPISAASTEVSGNDASQNGPVQEAKNPSPETTLSSPDEPQILEDVTGTENSGCSMSQSEAGASSQDHVPSTALSCAETEQKEGHMLISATSQGLKEQGMGPEWKSEPSLEEGQQATLPGGEGGNDTDLQNGSLEVIVAEAALSGGGDSEVSSGCPSGTTEGPDSSGPSTCPQIWDLTVWEIQVPKLLVGRLIGKRGRYVSFLKQKSGAKIHISPRLYAQEFQICHIEGTKQQVHKALGLIKKKFEDLDLGNVYSPPASKLPSLPITSWLLLPDKALVDVTVVKVVSASRVFVQQPNHPSYPALSALNEDMRLCYSQPAPGLPSPTEAGVICAAPGTDGAWWRAQVISFHKDCDEAEIRYVDYGGYHRVKMGTLHQIRSDFVTLPFQGAEAVLSNLHPLPGEDGFSAEASAVLEEMTRGAPLLVQVTSYSDSGIPFIEMWKVVKEELVSVNRTLVDRGLASWLESF</sequence>
<dbReference type="GO" id="GO:0005739">
    <property type="term" value="C:mitochondrion"/>
    <property type="evidence" value="ECO:0007669"/>
    <property type="project" value="UniProtKB-ARBA"/>
</dbReference>
<accession>A0A9Q1I294</accession>
<dbReference type="InterPro" id="IPR036612">
    <property type="entry name" value="KH_dom_type_1_sf"/>
</dbReference>
<dbReference type="Gene3D" id="2.30.30.140">
    <property type="match status" value="1"/>
</dbReference>
<dbReference type="CDD" id="cd22395">
    <property type="entry name" value="KH-I_AKAP1"/>
    <property type="match status" value="1"/>
</dbReference>
<feature type="compositionally biased region" description="Polar residues" evidence="2">
    <location>
        <begin position="997"/>
        <end position="1017"/>
    </location>
</feature>
<dbReference type="Gene3D" id="3.30.1370.10">
    <property type="entry name" value="K Homology domain, type 1"/>
    <property type="match status" value="1"/>
</dbReference>
<dbReference type="GO" id="GO:0003723">
    <property type="term" value="F:RNA binding"/>
    <property type="evidence" value="ECO:0007669"/>
    <property type="project" value="UniProtKB-UniRule"/>
</dbReference>
<dbReference type="Pfam" id="PF00567">
    <property type="entry name" value="TUDOR"/>
    <property type="match status" value="1"/>
</dbReference>
<evidence type="ECO:0000256" key="1">
    <source>
        <dbReference type="PROSITE-ProRule" id="PRU00117"/>
    </source>
</evidence>
<dbReference type="EMBL" id="JAFJMO010000005">
    <property type="protein sequence ID" value="KAJ8275900.1"/>
    <property type="molecule type" value="Genomic_DNA"/>
</dbReference>
<feature type="region of interest" description="Disordered" evidence="2">
    <location>
        <begin position="991"/>
        <end position="1017"/>
    </location>
</feature>
<feature type="compositionally biased region" description="Polar residues" evidence="2">
    <location>
        <begin position="853"/>
        <end position="868"/>
    </location>
</feature>
<dbReference type="Pfam" id="PF00013">
    <property type="entry name" value="KH_1"/>
    <property type="match status" value="1"/>
</dbReference>
<feature type="domain" description="Tudor" evidence="4">
    <location>
        <begin position="1172"/>
        <end position="1231"/>
    </location>
</feature>
<comment type="caution">
    <text evidence="5">The sequence shown here is derived from an EMBL/GenBank/DDBJ whole genome shotgun (WGS) entry which is preliminary data.</text>
</comment>
<dbReference type="PANTHER" id="PTHR22948:SF65">
    <property type="entry name" value="A-KINASE ANCHORING PROTEIN 1"/>
    <property type="match status" value="1"/>
</dbReference>
<keyword evidence="6" id="KW-1185">Reference proteome</keyword>
<dbReference type="InterPro" id="IPR004088">
    <property type="entry name" value="KH_dom_type_1"/>
</dbReference>
<dbReference type="Proteomes" id="UP001152803">
    <property type="component" value="Unassembled WGS sequence"/>
</dbReference>
<evidence type="ECO:0000259" key="4">
    <source>
        <dbReference type="PROSITE" id="PS50304"/>
    </source>
</evidence>
<dbReference type="SUPFAM" id="SSF54791">
    <property type="entry name" value="Eukaryotic type KH-domain (KH-domain type I)"/>
    <property type="match status" value="1"/>
</dbReference>
<dbReference type="OrthoDB" id="10069557at2759"/>
<evidence type="ECO:0000256" key="2">
    <source>
        <dbReference type="SAM" id="MobiDB-lite"/>
    </source>
</evidence>
<evidence type="ECO:0000313" key="6">
    <source>
        <dbReference type="Proteomes" id="UP001152803"/>
    </source>
</evidence>
<dbReference type="InterPro" id="IPR004087">
    <property type="entry name" value="KH_dom"/>
</dbReference>
<keyword evidence="3" id="KW-0472">Membrane</keyword>
<dbReference type="InterPro" id="IPR047367">
    <property type="entry name" value="Tudor_AKAP1"/>
</dbReference>
<feature type="compositionally biased region" description="Polar residues" evidence="2">
    <location>
        <begin position="461"/>
        <end position="479"/>
    </location>
</feature>
<dbReference type="GO" id="GO:0034237">
    <property type="term" value="F:protein kinase A regulatory subunit binding"/>
    <property type="evidence" value="ECO:0007669"/>
    <property type="project" value="TreeGrafter"/>
</dbReference>
<keyword evidence="1" id="KW-0694">RNA-binding</keyword>
<evidence type="ECO:0000256" key="3">
    <source>
        <dbReference type="SAM" id="Phobius"/>
    </source>
</evidence>
<dbReference type="PANTHER" id="PTHR22948">
    <property type="entry name" value="TUDOR DOMAIN CONTAINING PROTEIN"/>
    <property type="match status" value="1"/>
</dbReference>
<feature type="compositionally biased region" description="Polar residues" evidence="2">
    <location>
        <begin position="895"/>
        <end position="921"/>
    </location>
</feature>
<feature type="region of interest" description="Disordered" evidence="2">
    <location>
        <begin position="631"/>
        <end position="774"/>
    </location>
</feature>
<dbReference type="InterPro" id="IPR050621">
    <property type="entry name" value="Tudor_domain_containing"/>
</dbReference>
<feature type="compositionally biased region" description="Polar residues" evidence="2">
    <location>
        <begin position="426"/>
        <end position="437"/>
    </location>
</feature>
<dbReference type="InterPro" id="IPR047368">
    <property type="entry name" value="KH-I_AKAP1"/>
</dbReference>
<dbReference type="PROSITE" id="PS50304">
    <property type="entry name" value="TUDOR"/>
    <property type="match status" value="1"/>
</dbReference>
<dbReference type="Gene3D" id="2.40.50.90">
    <property type="match status" value="1"/>
</dbReference>
<dbReference type="SMART" id="SM00322">
    <property type="entry name" value="KH"/>
    <property type="match status" value="1"/>
</dbReference>
<feature type="compositionally biased region" description="Basic and acidic residues" evidence="2">
    <location>
        <begin position="408"/>
        <end position="418"/>
    </location>
</feature>
<dbReference type="CDD" id="cd20407">
    <property type="entry name" value="Tudor_AKAP1"/>
    <property type="match status" value="1"/>
</dbReference>
<keyword evidence="3" id="KW-1133">Transmembrane helix</keyword>
<dbReference type="InterPro" id="IPR002999">
    <property type="entry name" value="Tudor"/>
</dbReference>
<gene>
    <name evidence="5" type="ORF">COCON_G00076520</name>
</gene>
<keyword evidence="3" id="KW-0812">Transmembrane</keyword>
<evidence type="ECO:0000313" key="5">
    <source>
        <dbReference type="EMBL" id="KAJ8275900.1"/>
    </source>
</evidence>
<feature type="region of interest" description="Disordered" evidence="2">
    <location>
        <begin position="147"/>
        <end position="190"/>
    </location>
</feature>
<feature type="region of interest" description="Disordered" evidence="2">
    <location>
        <begin position="399"/>
        <end position="578"/>
    </location>
</feature>
<feature type="region of interest" description="Disordered" evidence="2">
    <location>
        <begin position="851"/>
        <end position="977"/>
    </location>
</feature>
<dbReference type="SUPFAM" id="SSF63748">
    <property type="entry name" value="Tudor/PWWP/MBT"/>
    <property type="match status" value="1"/>
</dbReference>
<feature type="compositionally biased region" description="Polar residues" evidence="2">
    <location>
        <begin position="876"/>
        <end position="885"/>
    </location>
</feature>
<feature type="compositionally biased region" description="Polar residues" evidence="2">
    <location>
        <begin position="664"/>
        <end position="688"/>
    </location>
</feature>
<feature type="compositionally biased region" description="Acidic residues" evidence="2">
    <location>
        <begin position="150"/>
        <end position="160"/>
    </location>
</feature>
<organism evidence="5 6">
    <name type="scientific">Conger conger</name>
    <name type="common">Conger eel</name>
    <name type="synonym">Muraena conger</name>
    <dbReference type="NCBI Taxonomy" id="82655"/>
    <lineage>
        <taxon>Eukaryota</taxon>
        <taxon>Metazoa</taxon>
        <taxon>Chordata</taxon>
        <taxon>Craniata</taxon>
        <taxon>Vertebrata</taxon>
        <taxon>Euteleostomi</taxon>
        <taxon>Actinopterygii</taxon>
        <taxon>Neopterygii</taxon>
        <taxon>Teleostei</taxon>
        <taxon>Anguilliformes</taxon>
        <taxon>Congridae</taxon>
        <taxon>Conger</taxon>
    </lineage>
</organism>
<dbReference type="PROSITE" id="PS50084">
    <property type="entry name" value="KH_TYPE_1"/>
    <property type="match status" value="1"/>
</dbReference>
<protein>
    <recommendedName>
        <fullName evidence="4">Tudor domain-containing protein</fullName>
    </recommendedName>
</protein>
<reference evidence="5" key="1">
    <citation type="journal article" date="2023" name="Science">
        <title>Genome structures resolve the early diversification of teleost fishes.</title>
        <authorList>
            <person name="Parey E."/>
            <person name="Louis A."/>
            <person name="Montfort J."/>
            <person name="Bouchez O."/>
            <person name="Roques C."/>
            <person name="Iampietro C."/>
            <person name="Lluch J."/>
            <person name="Castinel A."/>
            <person name="Donnadieu C."/>
            <person name="Desvignes T."/>
            <person name="Floi Bucao C."/>
            <person name="Jouanno E."/>
            <person name="Wen M."/>
            <person name="Mejri S."/>
            <person name="Dirks R."/>
            <person name="Jansen H."/>
            <person name="Henkel C."/>
            <person name="Chen W.J."/>
            <person name="Zahm M."/>
            <person name="Cabau C."/>
            <person name="Klopp C."/>
            <person name="Thompson A.W."/>
            <person name="Robinson-Rechavi M."/>
            <person name="Braasch I."/>
            <person name="Lecointre G."/>
            <person name="Bobe J."/>
            <person name="Postlethwait J.H."/>
            <person name="Berthelot C."/>
            <person name="Roest Crollius H."/>
            <person name="Guiguen Y."/>
        </authorList>
    </citation>
    <scope>NUCLEOTIDE SEQUENCE</scope>
    <source>
        <strain evidence="5">Concon-B</strain>
    </source>
</reference>
<dbReference type="InterPro" id="IPR035437">
    <property type="entry name" value="SNase_OB-fold_sf"/>
</dbReference>
<dbReference type="SMART" id="SM00333">
    <property type="entry name" value="TUDOR"/>
    <property type="match status" value="1"/>
</dbReference>
<proteinExistence type="predicted"/>